<dbReference type="EMBL" id="QJKJ01003452">
    <property type="protein sequence ID" value="RDX98451.1"/>
    <property type="molecule type" value="Genomic_DNA"/>
</dbReference>
<feature type="non-terminal residue" evidence="1">
    <location>
        <position position="1"/>
    </location>
</feature>
<protein>
    <submittedName>
        <fullName evidence="1">Uncharacterized protein</fullName>
    </submittedName>
</protein>
<reference evidence="1" key="1">
    <citation type="submission" date="2018-05" db="EMBL/GenBank/DDBJ databases">
        <title>Draft genome of Mucuna pruriens seed.</title>
        <authorList>
            <person name="Nnadi N.E."/>
            <person name="Vos R."/>
            <person name="Hasami M.H."/>
            <person name="Devisetty U.K."/>
            <person name="Aguiy J.C."/>
        </authorList>
    </citation>
    <scope>NUCLEOTIDE SEQUENCE [LARGE SCALE GENOMIC DNA]</scope>
    <source>
        <strain evidence="1">JCA_2017</strain>
    </source>
</reference>
<comment type="caution">
    <text evidence="1">The sequence shown here is derived from an EMBL/GenBank/DDBJ whole genome shotgun (WGS) entry which is preliminary data.</text>
</comment>
<name>A0A371H6Q7_MUCPR</name>
<dbReference type="Proteomes" id="UP000257109">
    <property type="component" value="Unassembled WGS sequence"/>
</dbReference>
<dbReference type="AlphaFoldDB" id="A0A371H6Q7"/>
<organism evidence="1 2">
    <name type="scientific">Mucuna pruriens</name>
    <name type="common">Velvet bean</name>
    <name type="synonym">Dolichos pruriens</name>
    <dbReference type="NCBI Taxonomy" id="157652"/>
    <lineage>
        <taxon>Eukaryota</taxon>
        <taxon>Viridiplantae</taxon>
        <taxon>Streptophyta</taxon>
        <taxon>Embryophyta</taxon>
        <taxon>Tracheophyta</taxon>
        <taxon>Spermatophyta</taxon>
        <taxon>Magnoliopsida</taxon>
        <taxon>eudicotyledons</taxon>
        <taxon>Gunneridae</taxon>
        <taxon>Pentapetalae</taxon>
        <taxon>rosids</taxon>
        <taxon>fabids</taxon>
        <taxon>Fabales</taxon>
        <taxon>Fabaceae</taxon>
        <taxon>Papilionoideae</taxon>
        <taxon>50 kb inversion clade</taxon>
        <taxon>NPAAA clade</taxon>
        <taxon>indigoferoid/millettioid clade</taxon>
        <taxon>Phaseoleae</taxon>
        <taxon>Mucuna</taxon>
    </lineage>
</organism>
<evidence type="ECO:0000313" key="1">
    <source>
        <dbReference type="EMBL" id="RDX98451.1"/>
    </source>
</evidence>
<gene>
    <name evidence="1" type="ORF">CR513_18629</name>
</gene>
<evidence type="ECO:0000313" key="2">
    <source>
        <dbReference type="Proteomes" id="UP000257109"/>
    </source>
</evidence>
<sequence>MKQISQDHHGMEIEKTIYLLNFKARNFLMCALIGVEYEKVLSCKSSKKMDAIEYEKVHSCKS</sequence>
<proteinExistence type="predicted"/>
<accession>A0A371H6Q7</accession>
<dbReference type="OrthoDB" id="1932348at2759"/>
<keyword evidence="2" id="KW-1185">Reference proteome</keyword>